<feature type="region of interest" description="Disordered" evidence="1">
    <location>
        <begin position="189"/>
        <end position="209"/>
    </location>
</feature>
<proteinExistence type="predicted"/>
<dbReference type="Proteomes" id="UP000540919">
    <property type="component" value="Unassembled WGS sequence"/>
</dbReference>
<feature type="compositionally biased region" description="Polar residues" evidence="1">
    <location>
        <begin position="192"/>
        <end position="203"/>
    </location>
</feature>
<accession>A0ABX2NAX8</accession>
<evidence type="ECO:0000313" key="3">
    <source>
        <dbReference type="Proteomes" id="UP000540919"/>
    </source>
</evidence>
<sequence>MKIKIRYEKEFTTFELNLSDIKGWLNIDLLPDESEEEFEERVQEEIDTQYNRPEYNVMHKQERHKGFAISTKDEDGEETGDFEPSMSEVVDPSIFLKDEIDRENKENYEAVKEFVYSVLKPEVADLFMAVRIDGVSINEKAESMLSRDAFESEEEYNKAVSRLSNSITQKLKRANKNLEKSFSKASDFGLSQGYQVGGQNSSNKNKEVK</sequence>
<dbReference type="EMBL" id="JABVBA010000006">
    <property type="protein sequence ID" value="NVF11714.1"/>
    <property type="molecule type" value="Genomic_DNA"/>
</dbReference>
<feature type="region of interest" description="Disordered" evidence="1">
    <location>
        <begin position="36"/>
        <end position="57"/>
    </location>
</feature>
<organism evidence="2 3">
    <name type="scientific">Anaerococcus faecalis</name>
    <dbReference type="NCBI Taxonomy" id="2742993"/>
    <lineage>
        <taxon>Bacteria</taxon>
        <taxon>Bacillati</taxon>
        <taxon>Bacillota</taxon>
        <taxon>Tissierellia</taxon>
        <taxon>Tissierellales</taxon>
        <taxon>Peptoniphilaceae</taxon>
        <taxon>Anaerococcus</taxon>
    </lineage>
</organism>
<feature type="region of interest" description="Disordered" evidence="1">
    <location>
        <begin position="66"/>
        <end position="85"/>
    </location>
</feature>
<evidence type="ECO:0000313" key="2">
    <source>
        <dbReference type="EMBL" id="NVF11714.1"/>
    </source>
</evidence>
<evidence type="ECO:0000256" key="1">
    <source>
        <dbReference type="SAM" id="MobiDB-lite"/>
    </source>
</evidence>
<comment type="caution">
    <text evidence="2">The sequence shown here is derived from an EMBL/GenBank/DDBJ whole genome shotgun (WGS) entry which is preliminary data.</text>
</comment>
<dbReference type="RefSeq" id="WP_150891222.1">
    <property type="nucleotide sequence ID" value="NZ_JABVBA010000006.1"/>
</dbReference>
<name>A0ABX2NAX8_9FIRM</name>
<protein>
    <submittedName>
        <fullName evidence="2">Uncharacterized protein</fullName>
    </submittedName>
</protein>
<reference evidence="2 3" key="1">
    <citation type="submission" date="2020-06" db="EMBL/GenBank/DDBJ databases">
        <title>Anaerococcus sp. nov., isolated form swine feces.</title>
        <authorList>
            <person name="Yu S."/>
        </authorList>
    </citation>
    <scope>NUCLEOTIDE SEQUENCE [LARGE SCALE GENOMIC DNA]</scope>
    <source>
        <strain evidence="2 3">AGMB00486</strain>
    </source>
</reference>
<gene>
    <name evidence="2" type="ORF">HV819_06920</name>
</gene>
<keyword evidence="3" id="KW-1185">Reference proteome</keyword>